<accession>A0A1D8N7L1</accession>
<dbReference type="VEuPathDB" id="FungiDB:YALI1_B16735g"/>
<dbReference type="InterPro" id="IPR024340">
    <property type="entry name" value="Sec16_CCD"/>
</dbReference>
<dbReference type="GO" id="GO:0070973">
    <property type="term" value="P:protein localization to endoplasmic reticulum exit site"/>
    <property type="evidence" value="ECO:0007669"/>
    <property type="project" value="TreeGrafter"/>
</dbReference>
<dbReference type="CDD" id="cd09233">
    <property type="entry name" value="ACE1-Sec16-like"/>
    <property type="match status" value="1"/>
</dbReference>
<protein>
    <recommendedName>
        <fullName evidence="7">Protein transport protein sec16</fullName>
    </recommendedName>
</protein>
<evidence type="ECO:0000256" key="7">
    <source>
        <dbReference type="RuleBase" id="RU364101"/>
    </source>
</evidence>
<dbReference type="Proteomes" id="UP000182444">
    <property type="component" value="Chromosome 1B"/>
</dbReference>
<feature type="compositionally biased region" description="Basic and acidic residues" evidence="8">
    <location>
        <begin position="961"/>
        <end position="979"/>
    </location>
</feature>
<evidence type="ECO:0000313" key="11">
    <source>
        <dbReference type="EMBL" id="AOW01612.1"/>
    </source>
</evidence>
<feature type="compositionally biased region" description="Acidic residues" evidence="8">
    <location>
        <begin position="847"/>
        <end position="859"/>
    </location>
</feature>
<evidence type="ECO:0000256" key="2">
    <source>
        <dbReference type="ARBA" id="ARBA00005927"/>
    </source>
</evidence>
<keyword evidence="7" id="KW-0072">Autophagy</keyword>
<name>A0A1D8N7L1_YARLL</name>
<dbReference type="GO" id="GO:0007030">
    <property type="term" value="P:Golgi organization"/>
    <property type="evidence" value="ECO:0007669"/>
    <property type="project" value="TreeGrafter"/>
</dbReference>
<dbReference type="GO" id="GO:0006914">
    <property type="term" value="P:autophagy"/>
    <property type="evidence" value="ECO:0007669"/>
    <property type="project" value="UniProtKB-KW"/>
</dbReference>
<evidence type="ECO:0000256" key="8">
    <source>
        <dbReference type="SAM" id="MobiDB-lite"/>
    </source>
</evidence>
<comment type="similarity">
    <text evidence="2 7">Belongs to the SEC16 family.</text>
</comment>
<organism evidence="11 12">
    <name type="scientific">Yarrowia lipolytica</name>
    <name type="common">Candida lipolytica</name>
    <dbReference type="NCBI Taxonomy" id="4952"/>
    <lineage>
        <taxon>Eukaryota</taxon>
        <taxon>Fungi</taxon>
        <taxon>Dikarya</taxon>
        <taxon>Ascomycota</taxon>
        <taxon>Saccharomycotina</taxon>
        <taxon>Dipodascomycetes</taxon>
        <taxon>Dipodascales</taxon>
        <taxon>Dipodascales incertae sedis</taxon>
        <taxon>Yarrowia</taxon>
    </lineage>
</organism>
<evidence type="ECO:0000259" key="9">
    <source>
        <dbReference type="Pfam" id="PF12931"/>
    </source>
</evidence>
<feature type="region of interest" description="Disordered" evidence="8">
    <location>
        <begin position="1023"/>
        <end position="1140"/>
    </location>
</feature>
<dbReference type="GO" id="GO:0016192">
    <property type="term" value="P:vesicle-mediated transport"/>
    <property type="evidence" value="ECO:0007669"/>
    <property type="project" value="UniProtKB-KW"/>
</dbReference>
<reference evidence="11 12" key="1">
    <citation type="journal article" date="2016" name="PLoS ONE">
        <title>Sequence Assembly of Yarrowia lipolytica Strain W29/CLIB89 Shows Transposable Element Diversity.</title>
        <authorList>
            <person name="Magnan C."/>
            <person name="Yu J."/>
            <person name="Chang I."/>
            <person name="Jahn E."/>
            <person name="Kanomata Y."/>
            <person name="Wu J."/>
            <person name="Zeller M."/>
            <person name="Oakes M."/>
            <person name="Baldi P."/>
            <person name="Sandmeyer S."/>
        </authorList>
    </citation>
    <scope>NUCLEOTIDE SEQUENCE [LARGE SCALE GENOMIC DNA]</scope>
    <source>
        <strain evidence="12">CLIB89(W29)</strain>
    </source>
</reference>
<dbReference type="RefSeq" id="XP_065950251.2">
    <property type="nucleotide sequence ID" value="XM_066094179.2"/>
</dbReference>
<feature type="compositionally biased region" description="Pro residues" evidence="8">
    <location>
        <begin position="1036"/>
        <end position="1061"/>
    </location>
</feature>
<dbReference type="GO" id="GO:0070971">
    <property type="term" value="C:endoplasmic reticulum exit site"/>
    <property type="evidence" value="ECO:0007669"/>
    <property type="project" value="TreeGrafter"/>
</dbReference>
<dbReference type="AlphaFoldDB" id="A0A1D8N7L1"/>
<dbReference type="eggNOG" id="KOG1913">
    <property type="taxonomic scope" value="Eukaryota"/>
</dbReference>
<feature type="domain" description="Sec16 central conserved" evidence="10">
    <location>
        <begin position="70"/>
        <end position="148"/>
    </location>
</feature>
<feature type="compositionally biased region" description="Low complexity" evidence="8">
    <location>
        <begin position="1092"/>
        <end position="1103"/>
    </location>
</feature>
<feature type="domain" description="Sec16 Sec23-binding" evidence="9">
    <location>
        <begin position="205"/>
        <end position="458"/>
    </location>
</feature>
<gene>
    <name evidence="11" type="ORF">YALI1_B16735g</name>
</gene>
<evidence type="ECO:0000256" key="5">
    <source>
        <dbReference type="ARBA" id="ARBA00022892"/>
    </source>
</evidence>
<dbReference type="KEGG" id="yli:2906817"/>
<feature type="compositionally biased region" description="Pro residues" evidence="8">
    <location>
        <begin position="1075"/>
        <end position="1087"/>
    </location>
</feature>
<evidence type="ECO:0000256" key="1">
    <source>
        <dbReference type="ARBA" id="ARBA00004397"/>
    </source>
</evidence>
<dbReference type="Pfam" id="PF12932">
    <property type="entry name" value="Sec16"/>
    <property type="match status" value="1"/>
</dbReference>
<evidence type="ECO:0000259" key="10">
    <source>
        <dbReference type="Pfam" id="PF12932"/>
    </source>
</evidence>
<keyword evidence="7" id="KW-0653">Protein transport</keyword>
<comment type="subcellular location">
    <subcellularLocation>
        <location evidence="1">Endoplasmic reticulum membrane</location>
        <topology evidence="1">Peripheral membrane protein</topology>
        <orientation evidence="1">Cytoplasmic side</orientation>
    </subcellularLocation>
</comment>
<proteinExistence type="inferred from homology"/>
<dbReference type="EMBL" id="CP017554">
    <property type="protein sequence ID" value="AOW01612.1"/>
    <property type="molecule type" value="Genomic_DNA"/>
</dbReference>
<feature type="compositionally biased region" description="Acidic residues" evidence="8">
    <location>
        <begin position="891"/>
        <end position="900"/>
    </location>
</feature>
<dbReference type="GO" id="GO:0012507">
    <property type="term" value="C:ER to Golgi transport vesicle membrane"/>
    <property type="evidence" value="ECO:0007669"/>
    <property type="project" value="TreeGrafter"/>
</dbReference>
<feature type="compositionally biased region" description="Pro residues" evidence="8">
    <location>
        <begin position="914"/>
        <end position="923"/>
    </location>
</feature>
<feature type="region of interest" description="Disordered" evidence="8">
    <location>
        <begin position="498"/>
        <end position="553"/>
    </location>
</feature>
<dbReference type="PANTHER" id="PTHR13402">
    <property type="entry name" value="RGPR-RELATED"/>
    <property type="match status" value="1"/>
</dbReference>
<dbReference type="PANTHER" id="PTHR13402:SF6">
    <property type="entry name" value="SECRETORY 16, ISOFORM I"/>
    <property type="match status" value="1"/>
</dbReference>
<keyword evidence="7" id="KW-0472">Membrane</keyword>
<feature type="compositionally biased region" description="Low complexity" evidence="8">
    <location>
        <begin position="654"/>
        <end position="671"/>
    </location>
</feature>
<dbReference type="Gene3D" id="1.25.40.1030">
    <property type="match status" value="1"/>
</dbReference>
<dbReference type="GO" id="GO:0015031">
    <property type="term" value="P:protein transport"/>
    <property type="evidence" value="ECO:0007669"/>
    <property type="project" value="UniProtKB-KW"/>
</dbReference>
<feature type="compositionally biased region" description="Low complexity" evidence="8">
    <location>
        <begin position="926"/>
        <end position="943"/>
    </location>
</feature>
<feature type="compositionally biased region" description="Low complexity" evidence="8">
    <location>
        <begin position="788"/>
        <end position="803"/>
    </location>
</feature>
<evidence type="ECO:0000256" key="6">
    <source>
        <dbReference type="ARBA" id="ARBA00024687"/>
    </source>
</evidence>
<dbReference type="FunFam" id="1.25.40.1030:FF:000037">
    <property type="entry name" value="COPII coat assembly protein SEC16"/>
    <property type="match status" value="1"/>
</dbReference>
<feature type="compositionally biased region" description="Low complexity" evidence="8">
    <location>
        <begin position="1062"/>
        <end position="1074"/>
    </location>
</feature>
<dbReference type="Gene3D" id="6.20.50.30">
    <property type="match status" value="1"/>
</dbReference>
<feature type="compositionally biased region" description="Basic and acidic residues" evidence="8">
    <location>
        <begin position="708"/>
        <end position="723"/>
    </location>
</feature>
<feature type="compositionally biased region" description="Low complexity" evidence="8">
    <location>
        <begin position="625"/>
        <end position="635"/>
    </location>
</feature>
<dbReference type="VEuPathDB" id="FungiDB:YALI0_B12694g"/>
<dbReference type="Pfam" id="PF12931">
    <property type="entry name" value="TPR_Sec16"/>
    <property type="match status" value="1"/>
</dbReference>
<keyword evidence="5 7" id="KW-0931">ER-Golgi transport</keyword>
<dbReference type="InterPro" id="IPR024298">
    <property type="entry name" value="Sec16_Sec23-bd"/>
</dbReference>
<keyword evidence="3 7" id="KW-0813">Transport</keyword>
<feature type="compositionally biased region" description="Acidic residues" evidence="8">
    <location>
        <begin position="690"/>
        <end position="703"/>
    </location>
</feature>
<evidence type="ECO:0000256" key="4">
    <source>
        <dbReference type="ARBA" id="ARBA00022824"/>
    </source>
</evidence>
<feature type="compositionally biased region" description="Pro residues" evidence="8">
    <location>
        <begin position="726"/>
        <end position="742"/>
    </location>
</feature>
<dbReference type="GeneID" id="2906817"/>
<feature type="region of interest" description="Disordered" evidence="8">
    <location>
        <begin position="625"/>
        <end position="1001"/>
    </location>
</feature>
<feature type="compositionally biased region" description="Basic and acidic residues" evidence="8">
    <location>
        <begin position="988"/>
        <end position="1001"/>
    </location>
</feature>
<dbReference type="GO" id="GO:0005789">
    <property type="term" value="C:endoplasmic reticulum membrane"/>
    <property type="evidence" value="ECO:0007669"/>
    <property type="project" value="UniProtKB-SubCell"/>
</dbReference>
<comment type="function">
    <text evidence="6 7">Involved in the initiation of assembly of the COPII coat required for the formation of transport vesicles from the endoplasmic reticulum (ER) and the selection of cargo molecules. Also involved in autophagy.</text>
</comment>
<evidence type="ECO:0000313" key="12">
    <source>
        <dbReference type="Proteomes" id="UP000182444"/>
    </source>
</evidence>
<keyword evidence="4 7" id="KW-0256">Endoplasmic reticulum</keyword>
<feature type="region of interest" description="Disordered" evidence="8">
    <location>
        <begin position="1"/>
        <end position="28"/>
    </location>
</feature>
<sequence length="1140" mass="119743">MAYSPNVSPKRVIQQPQTQSPRRYSEFKDIGQKSTVSDEALRKRQFPIFRWSNSKNATCLIAPQIGYATAVSQTSVRLLDVSKVVSTGEDITRFPGPLFTPNKGPVKSKKKELEKWVADHVNLLDSQNADADRVLLWKLVRVYLANDGVINSAQVRAFLTPHFEQSATGDGSAFTSAMDLSSSSFVPQQGDNGPSFSGSDANHVLRHLQSGSKDAAIRHCMDRRLWGHSMLIASTMGPEKWKDVVSEFIKDDVRPLYKPTLQFLYSSFGGVIPSSEAYGDWKETVSYLLSNAKDDGSDLSSLVSLGDDLVQKGYVAAGHFCYVVSRAPLTDKITLLGSEGRDLDAILLSETYEFALGLKTNVAIPQMQLYKLVHAEVLADLGNVAQAQRYAEYLNQALKSFTDKSSIIQPAYISRLIALSDRVSSTPGATTGSWFSRPKLDKVLGHLDKSLSKFVAGEEANVAGASSASDTVFSQIAATPGISRTTSVVDLSQQSAVTPGYQQHQPYGVPPTRASTGNILRPQGGSGPYDSRPSLPRSSSAMDAGPSGYGYERAPSVASVHSVQSDYPRVMSPIDVGGVSGGNSAYAPVGGAGIYPLPAGGSSAANAYAPGAGGNANAPPSGATANAYTPGATPSGPSPYAPPSGNVYAPPSAPSASGASPYAPSASSFSPRQPAYGRSYASTPEHHIEEEEETEAVDQEQEPAADYSHLENENERYEQKSEPEPEPMAHPPPAQKAPPAAPPAQQAPAQKAGQKPPARKVAPPPKPSVKSVYNPYDPGSPAKEKKSSAAASNKYAPANSAYSPGNSSAPAPTANKEPEPATTSEAYGYGYGGGYGGYDPYSGYPAAEEEGAEPTETEVENEKAGEAEAAAADYPDYGVPSYGYQSQAADDAGDYGDDEGAIYTPAAVTLPPISNLPPVPLPGLEPATSAAPPASRYSAPTAAAEEEDDDDFGVGNKKPVAKKEEKKAEEKEEPKDGGKKGWFGGWFKKGEQQPADDKKVYKAKLGEKSNFYYSEEHKRWINGDLPIEDQIKGAGGPPPPPKAKKPAGPPAGGTPPPPSGGAPPVGASRGATPPVATPPAADTPPVPGAGGAPRPAATGAPRPKVVDPLEGFLTGGPPTGAPRKGARKSAKSRYVDIMNN</sequence>
<feature type="compositionally biased region" description="Low complexity" evidence="8">
    <location>
        <begin position="743"/>
        <end position="761"/>
    </location>
</feature>
<evidence type="ECO:0000256" key="3">
    <source>
        <dbReference type="ARBA" id="ARBA00022448"/>
    </source>
</evidence>